<protein>
    <recommendedName>
        <fullName evidence="2">carbonic anhydrase</fullName>
        <ecNumber evidence="2">4.2.1.1</ecNumber>
    </recommendedName>
</protein>
<feature type="region of interest" description="Disordered" evidence="7">
    <location>
        <begin position="810"/>
        <end position="829"/>
    </location>
</feature>
<proteinExistence type="inferred from homology"/>
<keyword evidence="10" id="KW-1185">Reference proteome</keyword>
<gene>
    <name evidence="9" type="primary">Contig7882.g8415</name>
    <name evidence="9" type="ORF">STYLEM_6094</name>
</gene>
<dbReference type="InterPro" id="IPR010736">
    <property type="entry name" value="SHIPPO-rpt"/>
</dbReference>
<feature type="compositionally biased region" description="Polar residues" evidence="7">
    <location>
        <begin position="810"/>
        <end position="824"/>
    </location>
</feature>
<dbReference type="AlphaFoldDB" id="A0A078A6C2"/>
<dbReference type="InterPro" id="IPR041891">
    <property type="entry name" value="Alpha_CA_prokaryot-like"/>
</dbReference>
<reference evidence="9 10" key="1">
    <citation type="submission" date="2014-06" db="EMBL/GenBank/DDBJ databases">
        <authorList>
            <person name="Swart Estienne"/>
        </authorList>
    </citation>
    <scope>NUCLEOTIDE SEQUENCE [LARGE SCALE GENOMIC DNA]</scope>
    <source>
        <strain evidence="9 10">130c</strain>
    </source>
</reference>
<evidence type="ECO:0000256" key="5">
    <source>
        <dbReference type="ARBA" id="ARBA00023239"/>
    </source>
</evidence>
<evidence type="ECO:0000256" key="7">
    <source>
        <dbReference type="SAM" id="MobiDB-lite"/>
    </source>
</evidence>
<evidence type="ECO:0000256" key="3">
    <source>
        <dbReference type="ARBA" id="ARBA00022723"/>
    </source>
</evidence>
<dbReference type="Proteomes" id="UP000039865">
    <property type="component" value="Unassembled WGS sequence"/>
</dbReference>
<dbReference type="GO" id="GO:0008270">
    <property type="term" value="F:zinc ion binding"/>
    <property type="evidence" value="ECO:0007669"/>
    <property type="project" value="InterPro"/>
</dbReference>
<dbReference type="SUPFAM" id="SSF51069">
    <property type="entry name" value="Carbonic anhydrase"/>
    <property type="match status" value="1"/>
</dbReference>
<dbReference type="Pfam" id="PF00194">
    <property type="entry name" value="Carb_anhydrase"/>
    <property type="match status" value="1"/>
</dbReference>
<dbReference type="OrthoDB" id="429145at2759"/>
<dbReference type="InterPro" id="IPR001148">
    <property type="entry name" value="CA_dom"/>
</dbReference>
<dbReference type="EC" id="4.2.1.1" evidence="2"/>
<sequence>MGLDTSLIQGSMVFHNLEGKSQMFKLKNMSFHAPSEHTLNGVRYDAELQIVHQEYQGIQLAVISILFDASKDISSCLFEKLNLGNLTRLNQTNLTYPASLANPTVQRRTNLKVPLKDYVERMGDSFYYYQGSLTIPPCQENVHWIVMSEVQYITLDQRSQLSRLWQQNPTFASGRGNNRVTQNLNNRNVYYRHVSLEEHFESLTNHFMLPEFGMQLDMMCLISKVQDALASVSDKRKYKRIVSFFLQQYFIRGQSTTNQLQYSKLLRLEEAKESSIYIWFIKRFVLKSKNISLVQFINNAGQVYLENQLPQERNVPGPGQYEPIKKLGENALKLTIGTKTVDPKTLTSQKFVPGPGTYEPKNSINQTGQFVLSNMKSTLTPSFSLPSLKQLPGRRLDYVEMMKYVPGPGQYTPKLDLGDKPVVSAFRQSIQPTLYNHDRFPRNDRNKNMPGPGYYQTISDFGIYGSPKNQKTLRTTSSLFSTKNSDNANVKKSQSFGASRVRERPEKDYKSFLKNQRLKMSENQTVLDHHDREMKEFIELDQIIRTSVIESAEKEKEEMKHHKKHKKFKYIGLSKQELRQLGTQQIIDNLNEEKNRLFKKYNIDTSDEETSVKQPRSQLNNQKKKHSSSLIDLGVFFQQNSSKVNEPFENFLQHQYTLKAFSGKGMFSDNNKLYPPRTSKNQQFKEKEYSVFSLPRVSIAKQTTKESFTTPKSPFLQQLKNSELIPSISILDSLTPTNINSRNMHRETSQLNAQETEVIYSLAHLKPFDARVQFLRPLSLKPIERQGSASGEPRSATLKKYDLYKQYNEGNLESQSSKRQNSNQIDKRNSLNKNALAAVQLIHDAVDDMKKIEQIKNQSPTMKEPSNKDLEQEINNHFKDMNKDKIQMSSKLQKKFNKRTIQTFISKKFDIEKEIKRK</sequence>
<evidence type="ECO:0000313" key="10">
    <source>
        <dbReference type="Proteomes" id="UP000039865"/>
    </source>
</evidence>
<evidence type="ECO:0000256" key="1">
    <source>
        <dbReference type="ARBA" id="ARBA00010718"/>
    </source>
</evidence>
<organism evidence="9 10">
    <name type="scientific">Stylonychia lemnae</name>
    <name type="common">Ciliate</name>
    <dbReference type="NCBI Taxonomy" id="5949"/>
    <lineage>
        <taxon>Eukaryota</taxon>
        <taxon>Sar</taxon>
        <taxon>Alveolata</taxon>
        <taxon>Ciliophora</taxon>
        <taxon>Intramacronucleata</taxon>
        <taxon>Spirotrichea</taxon>
        <taxon>Stichotrichia</taxon>
        <taxon>Sporadotrichida</taxon>
        <taxon>Oxytrichidae</taxon>
        <taxon>Stylonychinae</taxon>
        <taxon>Stylonychia</taxon>
    </lineage>
</organism>
<name>A0A078A6C2_STYLE</name>
<dbReference type="EMBL" id="CCKQ01005858">
    <property type="protein sequence ID" value="CDW77125.1"/>
    <property type="molecule type" value="Genomic_DNA"/>
</dbReference>
<feature type="domain" description="Alpha-carbonic anhydrase" evidence="8">
    <location>
        <begin position="1"/>
        <end position="193"/>
    </location>
</feature>
<dbReference type="SMART" id="SM01057">
    <property type="entry name" value="Carb_anhydrase"/>
    <property type="match status" value="1"/>
</dbReference>
<dbReference type="CDD" id="cd03124">
    <property type="entry name" value="alpha_CA_prokaryotic_like"/>
    <property type="match status" value="1"/>
</dbReference>
<dbReference type="GO" id="GO:0004089">
    <property type="term" value="F:carbonate dehydratase activity"/>
    <property type="evidence" value="ECO:0007669"/>
    <property type="project" value="UniProtKB-EC"/>
</dbReference>
<dbReference type="InterPro" id="IPR036398">
    <property type="entry name" value="CA_dom_sf"/>
</dbReference>
<accession>A0A078A6C2</accession>
<dbReference type="PANTHER" id="PTHR18952">
    <property type="entry name" value="CARBONIC ANHYDRASE"/>
    <property type="match status" value="1"/>
</dbReference>
<evidence type="ECO:0000313" key="9">
    <source>
        <dbReference type="EMBL" id="CDW77125.1"/>
    </source>
</evidence>
<keyword evidence="4" id="KW-0862">Zinc</keyword>
<feature type="compositionally biased region" description="Polar residues" evidence="7">
    <location>
        <begin position="484"/>
        <end position="497"/>
    </location>
</feature>
<comment type="catalytic activity">
    <reaction evidence="6">
        <text>hydrogencarbonate + H(+) = CO2 + H2O</text>
        <dbReference type="Rhea" id="RHEA:10748"/>
        <dbReference type="ChEBI" id="CHEBI:15377"/>
        <dbReference type="ChEBI" id="CHEBI:15378"/>
        <dbReference type="ChEBI" id="CHEBI:16526"/>
        <dbReference type="ChEBI" id="CHEBI:17544"/>
        <dbReference type="EC" id="4.2.1.1"/>
    </reaction>
</comment>
<comment type="similarity">
    <text evidence="1">Belongs to the alpha-carbonic anhydrase family.</text>
</comment>
<evidence type="ECO:0000256" key="6">
    <source>
        <dbReference type="ARBA" id="ARBA00048348"/>
    </source>
</evidence>
<feature type="region of interest" description="Disordered" evidence="7">
    <location>
        <begin position="484"/>
        <end position="507"/>
    </location>
</feature>
<keyword evidence="3" id="KW-0479">Metal-binding</keyword>
<keyword evidence="5" id="KW-0456">Lyase</keyword>
<evidence type="ECO:0000256" key="2">
    <source>
        <dbReference type="ARBA" id="ARBA00012925"/>
    </source>
</evidence>
<dbReference type="PROSITE" id="PS51144">
    <property type="entry name" value="ALPHA_CA_2"/>
    <property type="match status" value="1"/>
</dbReference>
<evidence type="ECO:0000256" key="4">
    <source>
        <dbReference type="ARBA" id="ARBA00022833"/>
    </source>
</evidence>
<dbReference type="Pfam" id="PF07004">
    <property type="entry name" value="SHIPPO-rpt"/>
    <property type="match status" value="2"/>
</dbReference>
<dbReference type="InterPro" id="IPR023561">
    <property type="entry name" value="Carbonic_anhydrase_a-class"/>
</dbReference>
<evidence type="ECO:0000259" key="8">
    <source>
        <dbReference type="PROSITE" id="PS51144"/>
    </source>
</evidence>
<dbReference type="InParanoid" id="A0A078A6C2"/>
<dbReference type="Gene3D" id="3.10.200.10">
    <property type="entry name" value="Alpha carbonic anhydrase"/>
    <property type="match status" value="1"/>
</dbReference>
<dbReference type="PANTHER" id="PTHR18952:SF265">
    <property type="entry name" value="CARBONIC ANHYDRASE"/>
    <property type="match status" value="1"/>
</dbReference>